<dbReference type="AlphaFoldDB" id="A0AA38C299"/>
<feature type="non-terminal residue" evidence="2">
    <location>
        <position position="67"/>
    </location>
</feature>
<proteinExistence type="predicted"/>
<reference evidence="2 3" key="1">
    <citation type="journal article" date="2021" name="Nat. Plants">
        <title>The Taxus genome provides insights into paclitaxel biosynthesis.</title>
        <authorList>
            <person name="Xiong X."/>
            <person name="Gou J."/>
            <person name="Liao Q."/>
            <person name="Li Y."/>
            <person name="Zhou Q."/>
            <person name="Bi G."/>
            <person name="Li C."/>
            <person name="Du R."/>
            <person name="Wang X."/>
            <person name="Sun T."/>
            <person name="Guo L."/>
            <person name="Liang H."/>
            <person name="Lu P."/>
            <person name="Wu Y."/>
            <person name="Zhang Z."/>
            <person name="Ro D.K."/>
            <person name="Shang Y."/>
            <person name="Huang S."/>
            <person name="Yan J."/>
        </authorList>
    </citation>
    <scope>NUCLEOTIDE SEQUENCE [LARGE SCALE GENOMIC DNA]</scope>
    <source>
        <strain evidence="2">Ta-2019</strain>
    </source>
</reference>
<evidence type="ECO:0000256" key="1">
    <source>
        <dbReference type="SAM" id="MobiDB-lite"/>
    </source>
</evidence>
<name>A0AA38C299_TAXCH</name>
<feature type="region of interest" description="Disordered" evidence="1">
    <location>
        <begin position="1"/>
        <end position="30"/>
    </location>
</feature>
<protein>
    <submittedName>
        <fullName evidence="2">Uncharacterized protein</fullName>
    </submittedName>
</protein>
<feature type="non-terminal residue" evidence="2">
    <location>
        <position position="1"/>
    </location>
</feature>
<organism evidence="2 3">
    <name type="scientific">Taxus chinensis</name>
    <name type="common">Chinese yew</name>
    <name type="synonym">Taxus wallichiana var. chinensis</name>
    <dbReference type="NCBI Taxonomy" id="29808"/>
    <lineage>
        <taxon>Eukaryota</taxon>
        <taxon>Viridiplantae</taxon>
        <taxon>Streptophyta</taxon>
        <taxon>Embryophyta</taxon>
        <taxon>Tracheophyta</taxon>
        <taxon>Spermatophyta</taxon>
        <taxon>Pinopsida</taxon>
        <taxon>Pinidae</taxon>
        <taxon>Conifers II</taxon>
        <taxon>Cupressales</taxon>
        <taxon>Taxaceae</taxon>
        <taxon>Taxus</taxon>
    </lineage>
</organism>
<comment type="caution">
    <text evidence="2">The sequence shown here is derived from an EMBL/GenBank/DDBJ whole genome shotgun (WGS) entry which is preliminary data.</text>
</comment>
<evidence type="ECO:0000313" key="2">
    <source>
        <dbReference type="EMBL" id="KAH9291601.1"/>
    </source>
</evidence>
<accession>A0AA38C299</accession>
<gene>
    <name evidence="2" type="ORF">KI387_043211</name>
</gene>
<sequence length="67" mass="7711">YEGRAGRKDQRPNRLKPGRNMPELVESGFSPKSKFGDIWDKWTRTNQNSATCAKTAQGRKNHFWESG</sequence>
<keyword evidence="3" id="KW-1185">Reference proteome</keyword>
<evidence type="ECO:0000313" key="3">
    <source>
        <dbReference type="Proteomes" id="UP000824469"/>
    </source>
</evidence>
<dbReference type="EMBL" id="JAHRHJ020003503">
    <property type="protein sequence ID" value="KAH9291601.1"/>
    <property type="molecule type" value="Genomic_DNA"/>
</dbReference>
<feature type="compositionally biased region" description="Basic and acidic residues" evidence="1">
    <location>
        <begin position="1"/>
        <end position="12"/>
    </location>
</feature>
<dbReference type="Proteomes" id="UP000824469">
    <property type="component" value="Unassembled WGS sequence"/>
</dbReference>